<dbReference type="RefSeq" id="WP_092064254.1">
    <property type="nucleotide sequence ID" value="NZ_FNIN01000003.1"/>
</dbReference>
<protein>
    <recommendedName>
        <fullName evidence="9">tRNA-specific 2-thiouridylase MnmA</fullName>
        <ecNumber evidence="9">2.8.1.13</ecNumber>
    </recommendedName>
</protein>
<keyword evidence="2 9" id="KW-0808">Transferase</keyword>
<keyword evidence="7" id="KW-1015">Disulfide bond</keyword>
<dbReference type="STRING" id="206665.SAMN04488516_103100"/>
<keyword evidence="5 9" id="KW-0067">ATP-binding</keyword>
<dbReference type="Gene3D" id="2.30.30.280">
    <property type="entry name" value="Adenine nucleotide alpha hydrolases-like domains"/>
    <property type="match status" value="1"/>
</dbReference>
<dbReference type="GO" id="GO:0103016">
    <property type="term" value="F:tRNA-uridine 2-sulfurtransferase activity"/>
    <property type="evidence" value="ECO:0007669"/>
    <property type="project" value="UniProtKB-EC"/>
</dbReference>
<keyword evidence="9" id="KW-0963">Cytoplasm</keyword>
<dbReference type="GO" id="GO:0005524">
    <property type="term" value="F:ATP binding"/>
    <property type="evidence" value="ECO:0007669"/>
    <property type="project" value="UniProtKB-KW"/>
</dbReference>
<dbReference type="SUPFAM" id="SSF52402">
    <property type="entry name" value="Adenine nucleotide alpha hydrolases-like"/>
    <property type="match status" value="1"/>
</dbReference>
<dbReference type="Pfam" id="PF20258">
    <property type="entry name" value="tRNA_Me_trans_C"/>
    <property type="match status" value="1"/>
</dbReference>
<dbReference type="Pfam" id="PF20259">
    <property type="entry name" value="tRNA_Me_trans_M"/>
    <property type="match status" value="1"/>
</dbReference>
<dbReference type="PANTHER" id="PTHR11933">
    <property type="entry name" value="TRNA 5-METHYLAMINOMETHYL-2-THIOURIDYLATE -METHYLTRANSFERASE"/>
    <property type="match status" value="1"/>
</dbReference>
<feature type="domain" description="tRNA-specific 2-thiouridylase MnmA-like C-terminal" evidence="10">
    <location>
        <begin position="271"/>
        <end position="341"/>
    </location>
</feature>
<dbReference type="GO" id="GO:0000049">
    <property type="term" value="F:tRNA binding"/>
    <property type="evidence" value="ECO:0007669"/>
    <property type="project" value="UniProtKB-KW"/>
</dbReference>
<feature type="region of interest" description="Interaction with tRNA" evidence="9">
    <location>
        <begin position="137"/>
        <end position="139"/>
    </location>
</feature>
<dbReference type="CDD" id="cd01998">
    <property type="entry name" value="MnmA_TRMU-like"/>
    <property type="match status" value="1"/>
</dbReference>
<dbReference type="AlphaFoldDB" id="A0A1H0CLY5"/>
<dbReference type="OrthoDB" id="9800696at2"/>
<proteinExistence type="inferred from homology"/>
<evidence type="ECO:0000256" key="1">
    <source>
        <dbReference type="ARBA" id="ARBA00022555"/>
    </source>
</evidence>
<dbReference type="InterPro" id="IPR004506">
    <property type="entry name" value="MnmA-like"/>
</dbReference>
<gene>
    <name evidence="9" type="primary">mnmA</name>
    <name evidence="12" type="ORF">SAMN04488516_103100</name>
</gene>
<dbReference type="InterPro" id="IPR014729">
    <property type="entry name" value="Rossmann-like_a/b/a_fold"/>
</dbReference>
<dbReference type="GO" id="GO:0002143">
    <property type="term" value="P:tRNA wobble position uridine thiolation"/>
    <property type="evidence" value="ECO:0007669"/>
    <property type="project" value="TreeGrafter"/>
</dbReference>
<keyword evidence="3 9" id="KW-0819">tRNA processing</keyword>
<evidence type="ECO:0000256" key="9">
    <source>
        <dbReference type="HAMAP-Rule" id="MF_00144"/>
    </source>
</evidence>
<name>A0A1H0CLY5_9BACT</name>
<feature type="active site" description="Cysteine persulfide intermediate" evidence="9">
    <location>
        <position position="187"/>
    </location>
</feature>
<dbReference type="GO" id="GO:0005737">
    <property type="term" value="C:cytoplasm"/>
    <property type="evidence" value="ECO:0007669"/>
    <property type="project" value="UniProtKB-SubCell"/>
</dbReference>
<feature type="binding site" evidence="9">
    <location>
        <begin position="6"/>
        <end position="13"/>
    </location>
    <ligand>
        <name>ATP</name>
        <dbReference type="ChEBI" id="CHEBI:30616"/>
    </ligand>
</feature>
<dbReference type="HAMAP" id="MF_00144">
    <property type="entry name" value="tRNA_thiouridyl_MnmA"/>
    <property type="match status" value="1"/>
</dbReference>
<dbReference type="Gene3D" id="2.40.30.10">
    <property type="entry name" value="Translation factors"/>
    <property type="match status" value="1"/>
</dbReference>
<dbReference type="EMBL" id="FNIN01000003">
    <property type="protein sequence ID" value="SDN58852.1"/>
    <property type="molecule type" value="Genomic_DNA"/>
</dbReference>
<dbReference type="NCBIfam" id="NF001138">
    <property type="entry name" value="PRK00143.1"/>
    <property type="match status" value="1"/>
</dbReference>
<dbReference type="EC" id="2.8.1.13" evidence="9"/>
<evidence type="ECO:0000259" key="11">
    <source>
        <dbReference type="Pfam" id="PF20259"/>
    </source>
</evidence>
<feature type="site" description="Interaction with tRNA" evidence="9">
    <location>
        <position position="324"/>
    </location>
</feature>
<comment type="catalytic activity">
    <reaction evidence="8 9">
        <text>S-sulfanyl-L-cysteinyl-[protein] + uridine(34) in tRNA + AH2 + ATP = 2-thiouridine(34) in tRNA + L-cysteinyl-[protein] + A + AMP + diphosphate + H(+)</text>
        <dbReference type="Rhea" id="RHEA:47032"/>
        <dbReference type="Rhea" id="RHEA-COMP:10131"/>
        <dbReference type="Rhea" id="RHEA-COMP:11726"/>
        <dbReference type="Rhea" id="RHEA-COMP:11727"/>
        <dbReference type="Rhea" id="RHEA-COMP:11728"/>
        <dbReference type="ChEBI" id="CHEBI:13193"/>
        <dbReference type="ChEBI" id="CHEBI:15378"/>
        <dbReference type="ChEBI" id="CHEBI:17499"/>
        <dbReference type="ChEBI" id="CHEBI:29950"/>
        <dbReference type="ChEBI" id="CHEBI:30616"/>
        <dbReference type="ChEBI" id="CHEBI:33019"/>
        <dbReference type="ChEBI" id="CHEBI:61963"/>
        <dbReference type="ChEBI" id="CHEBI:65315"/>
        <dbReference type="ChEBI" id="CHEBI:87170"/>
        <dbReference type="ChEBI" id="CHEBI:456215"/>
        <dbReference type="EC" id="2.8.1.13"/>
    </reaction>
</comment>
<sequence length="345" mass="39546">MKIGVLLSGGIDSLYTTILLKKMNHEVIGIYGSFFHSPNQNTIWENLKLLSKTLNFELHKIELHSEFQKLIIKPFIKDYIRGLTPNPCALCNPKIKFGLLLQKALKLGVKKIASGHYAKIITKNNNTFLFRGDDPTKEQSYFLSLLPQATLSHLLFPLGELKKQDVVQKIKEYNLFHFTTKESNEVCFIPSNYREFLQSNGIHLDKPGPIKLLDETLLGTHKGLWNYTLGQRRGIGIPYKEPLYVLKKDISTNTLYVGIKKELQAKSVVGINFNFLEQVQNWPSEIYIQIRYRQKAKKAILKKQEKDTLYFEFKEQEEKPAPGQILAVYTKEGQVLGGGIIKGEF</sequence>
<keyword evidence="6 9" id="KW-0694">RNA-binding</keyword>
<comment type="caution">
    <text evidence="9">Lacks conserved residue(s) required for the propagation of feature annotation.</text>
</comment>
<feature type="site" description="Interaction with tRNA" evidence="9">
    <location>
        <position position="116"/>
    </location>
</feature>
<dbReference type="Gene3D" id="3.40.50.620">
    <property type="entry name" value="HUPs"/>
    <property type="match status" value="1"/>
</dbReference>
<accession>A0A1H0CLY5</accession>
<comment type="function">
    <text evidence="9">Catalyzes the 2-thiolation of uridine at the wobble position (U34) of tRNA, leading to the formation of s(2)U34.</text>
</comment>
<keyword evidence="1 9" id="KW-0820">tRNA-binding</keyword>
<dbReference type="Pfam" id="PF03054">
    <property type="entry name" value="tRNA_Me_trans"/>
    <property type="match status" value="1"/>
</dbReference>
<reference evidence="12 13" key="1">
    <citation type="submission" date="2016-10" db="EMBL/GenBank/DDBJ databases">
        <authorList>
            <person name="de Groot N.N."/>
        </authorList>
    </citation>
    <scope>NUCLEOTIDE SEQUENCE [LARGE SCALE GENOMIC DNA]</scope>
    <source>
        <strain evidence="12 13">DSM 15269</strain>
    </source>
</reference>
<evidence type="ECO:0000256" key="2">
    <source>
        <dbReference type="ARBA" id="ARBA00022679"/>
    </source>
</evidence>
<keyword evidence="13" id="KW-1185">Reference proteome</keyword>
<dbReference type="InterPro" id="IPR046884">
    <property type="entry name" value="MnmA-like_central"/>
</dbReference>
<evidence type="ECO:0000256" key="4">
    <source>
        <dbReference type="ARBA" id="ARBA00022741"/>
    </source>
</evidence>
<evidence type="ECO:0000256" key="6">
    <source>
        <dbReference type="ARBA" id="ARBA00022884"/>
    </source>
</evidence>
<feature type="active site" description="Nucleophile" evidence="9">
    <location>
        <position position="91"/>
    </location>
</feature>
<feature type="binding site" evidence="9">
    <location>
        <position position="115"/>
    </location>
    <ligand>
        <name>ATP</name>
        <dbReference type="ChEBI" id="CHEBI:30616"/>
    </ligand>
</feature>
<dbReference type="NCBIfam" id="TIGR00420">
    <property type="entry name" value="trmU"/>
    <property type="match status" value="1"/>
</dbReference>
<comment type="similarity">
    <text evidence="9">Belongs to the MnmA/TRMU family.</text>
</comment>
<evidence type="ECO:0000256" key="5">
    <source>
        <dbReference type="ARBA" id="ARBA00022840"/>
    </source>
</evidence>
<evidence type="ECO:0000256" key="7">
    <source>
        <dbReference type="ARBA" id="ARBA00023157"/>
    </source>
</evidence>
<dbReference type="FunFam" id="2.30.30.280:FF:000001">
    <property type="entry name" value="tRNA-specific 2-thiouridylase MnmA"/>
    <property type="match status" value="1"/>
</dbReference>
<evidence type="ECO:0000259" key="10">
    <source>
        <dbReference type="Pfam" id="PF20258"/>
    </source>
</evidence>
<feature type="region of interest" description="Interaction with tRNA" evidence="9">
    <location>
        <begin position="291"/>
        <end position="292"/>
    </location>
</feature>
<evidence type="ECO:0000256" key="3">
    <source>
        <dbReference type="ARBA" id="ARBA00022694"/>
    </source>
</evidence>
<dbReference type="InterPro" id="IPR046885">
    <property type="entry name" value="MnmA-like_C"/>
</dbReference>
<organism evidence="12 13">
    <name type="scientific">Desulfonauticus submarinus</name>
    <dbReference type="NCBI Taxonomy" id="206665"/>
    <lineage>
        <taxon>Bacteria</taxon>
        <taxon>Pseudomonadati</taxon>
        <taxon>Thermodesulfobacteriota</taxon>
        <taxon>Desulfovibrionia</taxon>
        <taxon>Desulfovibrionales</taxon>
        <taxon>Desulfonauticaceae</taxon>
        <taxon>Desulfonauticus</taxon>
    </lineage>
</organism>
<evidence type="ECO:0000313" key="12">
    <source>
        <dbReference type="EMBL" id="SDN58852.1"/>
    </source>
</evidence>
<dbReference type="PANTHER" id="PTHR11933:SF5">
    <property type="entry name" value="MITOCHONDRIAL TRNA-SPECIFIC 2-THIOURIDYLASE 1"/>
    <property type="match status" value="1"/>
</dbReference>
<comment type="subcellular location">
    <subcellularLocation>
        <location evidence="9">Cytoplasm</location>
    </subcellularLocation>
</comment>
<feature type="domain" description="tRNA-specific 2-thiouridylase MnmA-like central" evidence="11">
    <location>
        <begin position="205"/>
        <end position="258"/>
    </location>
</feature>
<keyword evidence="4 9" id="KW-0547">Nucleotide-binding</keyword>
<evidence type="ECO:0000256" key="8">
    <source>
        <dbReference type="ARBA" id="ARBA00051542"/>
    </source>
</evidence>
<dbReference type="InterPro" id="IPR023382">
    <property type="entry name" value="MnmA-like_central_sf"/>
</dbReference>
<evidence type="ECO:0000313" key="13">
    <source>
        <dbReference type="Proteomes" id="UP000199602"/>
    </source>
</evidence>
<dbReference type="Proteomes" id="UP000199602">
    <property type="component" value="Unassembled WGS sequence"/>
</dbReference>